<dbReference type="InterPro" id="IPR013320">
    <property type="entry name" value="ConA-like_dom_sf"/>
</dbReference>
<dbReference type="PANTHER" id="PTHR12429">
    <property type="entry name" value="NEURALIZED"/>
    <property type="match status" value="1"/>
</dbReference>
<dbReference type="Gene3D" id="2.60.120.920">
    <property type="match status" value="6"/>
</dbReference>
<feature type="region of interest" description="Disordered" evidence="1">
    <location>
        <begin position="1"/>
        <end position="32"/>
    </location>
</feature>
<dbReference type="SUPFAM" id="SSF49899">
    <property type="entry name" value="Concanavalin A-like lectins/glucanases"/>
    <property type="match status" value="1"/>
</dbReference>
<organism evidence="3 4">
    <name type="scientific">Gallus gallus</name>
    <name type="common">Chicken</name>
    <dbReference type="NCBI Taxonomy" id="9031"/>
    <lineage>
        <taxon>Eukaryota</taxon>
        <taxon>Metazoa</taxon>
        <taxon>Chordata</taxon>
        <taxon>Craniata</taxon>
        <taxon>Vertebrata</taxon>
        <taxon>Euteleostomi</taxon>
        <taxon>Archelosauria</taxon>
        <taxon>Archosauria</taxon>
        <taxon>Dinosauria</taxon>
        <taxon>Saurischia</taxon>
        <taxon>Theropoda</taxon>
        <taxon>Coelurosauria</taxon>
        <taxon>Aves</taxon>
        <taxon>Neognathae</taxon>
        <taxon>Galloanserae</taxon>
        <taxon>Galliformes</taxon>
        <taxon>Phasianidae</taxon>
        <taxon>Phasianinae</taxon>
        <taxon>Gallus</taxon>
    </lineage>
</organism>
<name>A0A8V0XB92_CHICK</name>
<evidence type="ECO:0000313" key="3">
    <source>
        <dbReference type="Ensembl" id="ENSGALP00010002822.1"/>
    </source>
</evidence>
<sequence>MAAPGPVGAGPGGPGGGNSGNGGPPELHPRTGRLVALAPGGRSAARAQPGQEFNHGLVLSRRPLVPGRVFCVRIDRKVNSWSGSIEVGVTAQDPSTLEFPSSATGLRGGSWVLSGRSVLRDGRSLRDDFGPDLDALSEGDRVGVQATAGGELRLWVNGRDYGAAASGLPPRVWAVVDLYGKCTQVTVVEEEGESALPPPAPASPHPQSRPEQFPDNLETPEGEWGGVAMNETRGGRGLPAVGVACWVGVCLQSLRGAAWTGPGVGPSNEALLFHEKCGALIKLSNGHKTAERRRPLDEFNNGVVLTNRPLRDGEMFEIRIDKLVDKWSGSIEIGVTAHNPNSLEYPATMTNLRSGTIMMSGCGILTNGKGTRREYCEFSLDELQEGDHIGLTRKANNALHFYINGVDQGVATTLTPLVVYGVVDLYGMAVKVTIVHTHNASDRLRRTNAILRALSPPCPPQQTPATNAGPPLTPPVPRLQFHPNCGQKAAVVNEGRTALRPHATDDFNHGVVLSARALRDNELFQVRIDKMVDKWAGSIEIGVTTHSPAHLQLPSTMTNLRSGTWMMTGNGVMHNGTTVLDEYGHNLDRLKAGDTVGVVRRDDGTLHFFVNGAAQGPAAWNVPPNVYAVVDLYGQAAQATIVEDGELPPELSPGGGSPLSPPAPSPGGGSELRFHRRHGANALLTNGGRTALRQNCRAEFNDAIVVSNRALRDGELFEIVIQKMVDRWSGSIEAGVTAIRPEELEFPNTMTDIDYDTWMLSGTAIMQDGNTMRNNYGCDLDSLGTGSRIGMMRTARGDLRYFINGADQGVACSGLPPEVYAVVDLYGQCVQVSLTGGSGPTDNSLGPGPTGTPKFPLRSPFCGQNVALAGEGRKATRVGGFNHGVVFSRGHLRAGELFEVRIEALDERWAGSVRVGLTAPPPGQGPPTHPALPPTLLDLPSPPTWLVTGAEVRHNGTTARHNYGVNLERLTVGNRLGVRRGADDSMHILVDGEDMGPAACGVAKNAFVALDLYGRVTAVSIVSAGGSEGGATPSPSPTATPSPTAPPTLQGSHGRNILLSNGNRTATRVASYNQGLVLLGQPLPPGKLFQVQIDALNPQWSSSLSLGVTSSPPERCPLPACAAAIKRSAWLLQRRSVFHNAKKICDNYGPNLDLLPAGTVLGLLVDSGSRLHLYPCYVLIDLYGQCQQVGVIGSYGALMGSYGVVMGGKGWGILASLWWDPQYGGGGGALGSPLLGSFARPPPFSRPLFILSPTTDAFFSPDPPRGRCFCERCHQRRGGDEGGGRGGGRDPPAPLGWCRYGLSANLAIAGGLGVAWDKWVWPNEAPPPHPLFFSFRDPGSQQALGARVAFEVLLRPGSFRPGPPSLRPPAGLAPPPGLDPAHLEWVTREPGAAVLCGLLVRVE</sequence>
<dbReference type="GlyGen" id="A0A8V0XB92">
    <property type="glycosylation" value="3 sites"/>
</dbReference>
<feature type="region of interest" description="Disordered" evidence="1">
    <location>
        <begin position="1026"/>
        <end position="1054"/>
    </location>
</feature>
<protein>
    <submittedName>
        <fullName evidence="3">Neuralized E3 ubiquitin protein ligase 4</fullName>
    </submittedName>
</protein>
<dbReference type="InterPro" id="IPR043136">
    <property type="entry name" value="B30.2/SPRY_sf"/>
</dbReference>
<dbReference type="CDD" id="cd12887">
    <property type="entry name" value="SPRY_NHR_like"/>
    <property type="match status" value="6"/>
</dbReference>
<dbReference type="GO" id="GO:0061630">
    <property type="term" value="F:ubiquitin protein ligase activity"/>
    <property type="evidence" value="ECO:0000318"/>
    <property type="project" value="GO_Central"/>
</dbReference>
<feature type="region of interest" description="Disordered" evidence="1">
    <location>
        <begin position="190"/>
        <end position="231"/>
    </location>
</feature>
<keyword evidence="4" id="KW-1185">Reference proteome</keyword>
<evidence type="ECO:0000313" key="4">
    <source>
        <dbReference type="Proteomes" id="UP000000539"/>
    </source>
</evidence>
<feature type="domain" description="NHR" evidence="2">
    <location>
        <begin position="270"/>
        <end position="437"/>
    </location>
</feature>
<evidence type="ECO:0000259" key="2">
    <source>
        <dbReference type="PROSITE" id="PS51065"/>
    </source>
</evidence>
<dbReference type="SMART" id="SM00588">
    <property type="entry name" value="NEUZ"/>
    <property type="match status" value="6"/>
</dbReference>
<feature type="domain" description="NHR" evidence="2">
    <location>
        <begin position="671"/>
        <end position="837"/>
    </location>
</feature>
<feature type="domain" description="NHR" evidence="2">
    <location>
        <begin position="852"/>
        <end position="1024"/>
    </location>
</feature>
<feature type="domain" description="NHR" evidence="2">
    <location>
        <begin position="24"/>
        <end position="190"/>
    </location>
</feature>
<feature type="region of interest" description="Disordered" evidence="1">
    <location>
        <begin position="645"/>
        <end position="673"/>
    </location>
</feature>
<dbReference type="InterPro" id="IPR037962">
    <property type="entry name" value="Neuralized"/>
</dbReference>
<dbReference type="GeneTree" id="ENSGT00940000159866"/>
<gene>
    <name evidence="3" type="primary">NEURL4</name>
</gene>
<dbReference type="InterPro" id="IPR006573">
    <property type="entry name" value="NHR_dom"/>
</dbReference>
<dbReference type="PROSITE" id="PS51065">
    <property type="entry name" value="NHR"/>
    <property type="match status" value="6"/>
</dbReference>
<reference evidence="3" key="2">
    <citation type="submission" date="2025-09" db="UniProtKB">
        <authorList>
            <consortium name="Ensembl"/>
        </authorList>
    </citation>
    <scope>IDENTIFICATION</scope>
    <source>
        <strain evidence="3">broiler</strain>
    </source>
</reference>
<feature type="compositionally biased region" description="Gly residues" evidence="1">
    <location>
        <begin position="7"/>
        <end position="23"/>
    </location>
</feature>
<proteinExistence type="predicted"/>
<dbReference type="Ensembl" id="ENSGALT00010004672.1">
    <property type="protein sequence ID" value="ENSGALP00010002822.1"/>
    <property type="gene ID" value="ENSGALG00010002072.1"/>
</dbReference>
<dbReference type="Proteomes" id="UP000000539">
    <property type="component" value="Unassembled WGS sequence"/>
</dbReference>
<evidence type="ECO:0000256" key="1">
    <source>
        <dbReference type="SAM" id="MobiDB-lite"/>
    </source>
</evidence>
<feature type="domain" description="NHR" evidence="2">
    <location>
        <begin position="478"/>
        <end position="644"/>
    </location>
</feature>
<feature type="compositionally biased region" description="Pro residues" evidence="1">
    <location>
        <begin position="1034"/>
        <end position="1046"/>
    </location>
</feature>
<dbReference type="PANTHER" id="PTHR12429:SF14">
    <property type="entry name" value="NEURALIZED-LIKE PROTEIN 4"/>
    <property type="match status" value="1"/>
</dbReference>
<dbReference type="FunFam" id="2.60.120.920:FF:000001">
    <property type="entry name" value="neuralized-like protein 4 isoform X1"/>
    <property type="match status" value="4"/>
</dbReference>
<accession>A0A8V0XB92</accession>
<feature type="domain" description="NHR" evidence="2">
    <location>
        <begin position="1046"/>
        <end position="1213"/>
    </location>
</feature>
<reference evidence="3" key="1">
    <citation type="submission" date="2025-08" db="UniProtKB">
        <authorList>
            <consortium name="Ensembl"/>
        </authorList>
    </citation>
    <scope>IDENTIFICATION</scope>
    <source>
        <strain evidence="3">broiler</strain>
    </source>
</reference>
<dbReference type="OrthoDB" id="10059069at2759"/>
<dbReference type="Pfam" id="PF07177">
    <property type="entry name" value="Neuralized"/>
    <property type="match status" value="6"/>
</dbReference>
<dbReference type="FunFam" id="2.60.120.920:FF:000014">
    <property type="entry name" value="neuralized-like protein 4 isoform X2"/>
    <property type="match status" value="1"/>
</dbReference>